<feature type="repeat" description="WD" evidence="3">
    <location>
        <begin position="1270"/>
        <end position="1311"/>
    </location>
</feature>
<dbReference type="Pfam" id="PF20703">
    <property type="entry name" value="nSTAND1"/>
    <property type="match status" value="1"/>
</dbReference>
<protein>
    <submittedName>
        <fullName evidence="6">WD40 repeat domain-containing protein</fullName>
    </submittedName>
</protein>
<dbReference type="InterPro" id="IPR001680">
    <property type="entry name" value="WD40_rpt"/>
</dbReference>
<keyword evidence="7" id="KW-1185">Reference proteome</keyword>
<evidence type="ECO:0000256" key="1">
    <source>
        <dbReference type="ARBA" id="ARBA00022574"/>
    </source>
</evidence>
<dbReference type="SUPFAM" id="SSF52540">
    <property type="entry name" value="P-loop containing nucleoside triphosphate hydrolases"/>
    <property type="match status" value="1"/>
</dbReference>
<dbReference type="Gene3D" id="2.130.10.10">
    <property type="entry name" value="YVTN repeat-like/Quinoprotein amine dehydrogenase"/>
    <property type="match status" value="5"/>
</dbReference>
<feature type="repeat" description="WD" evidence="3">
    <location>
        <begin position="766"/>
        <end position="807"/>
    </location>
</feature>
<dbReference type="PRINTS" id="PR00320">
    <property type="entry name" value="GPROTEINBRPT"/>
</dbReference>
<feature type="domain" description="Novel STAND NTPase 1" evidence="5">
    <location>
        <begin position="179"/>
        <end position="576"/>
    </location>
</feature>
<feature type="repeat" description="WD" evidence="3">
    <location>
        <begin position="907"/>
        <end position="948"/>
    </location>
</feature>
<feature type="compositionally biased region" description="Basic and acidic residues" evidence="4">
    <location>
        <begin position="25"/>
        <end position="42"/>
    </location>
</feature>
<dbReference type="EMBL" id="SUMD01000006">
    <property type="protein sequence ID" value="TJZ76941.1"/>
    <property type="molecule type" value="Genomic_DNA"/>
</dbReference>
<dbReference type="Proteomes" id="UP000305109">
    <property type="component" value="Unassembled WGS sequence"/>
</dbReference>
<feature type="repeat" description="WD" evidence="3">
    <location>
        <begin position="1051"/>
        <end position="1079"/>
    </location>
</feature>
<dbReference type="InterPro" id="IPR049052">
    <property type="entry name" value="nSTAND1"/>
</dbReference>
<dbReference type="InterPro" id="IPR019775">
    <property type="entry name" value="WD40_repeat_CS"/>
</dbReference>
<feature type="repeat" description="WD" evidence="3">
    <location>
        <begin position="1224"/>
        <end position="1256"/>
    </location>
</feature>
<dbReference type="RefSeq" id="WP_136910349.1">
    <property type="nucleotide sequence ID" value="NZ_SUMD01000006.1"/>
</dbReference>
<feature type="region of interest" description="Disordered" evidence="4">
    <location>
        <begin position="1"/>
        <end position="53"/>
    </location>
</feature>
<feature type="repeat" description="WD" evidence="3">
    <location>
        <begin position="720"/>
        <end position="753"/>
    </location>
</feature>
<dbReference type="InterPro" id="IPR027417">
    <property type="entry name" value="P-loop_NTPase"/>
</dbReference>
<dbReference type="PANTHER" id="PTHR19879:SF9">
    <property type="entry name" value="TRANSCRIPTION INITIATION FACTOR TFIID SUBUNIT 5"/>
    <property type="match status" value="1"/>
</dbReference>
<reference evidence="6 7" key="1">
    <citation type="submission" date="2019-04" db="EMBL/GenBank/DDBJ databases">
        <title>Rhodococcus oryzae sp. nov., a novel actinomycete isolated from rhizosphere soil of rice (Oryza sativa L.).</title>
        <authorList>
            <person name="Li C."/>
        </authorList>
    </citation>
    <scope>NUCLEOTIDE SEQUENCE [LARGE SCALE GENOMIC DNA]</scope>
    <source>
        <strain evidence="6 7">NEAU-CX67</strain>
    </source>
</reference>
<sequence length="1386" mass="145894">MSGGDSADAVDGASGSDPDAQARSPRSDPEVQARSPRSDPEVQARSPRSDPGVQARLHFADQLRLLFATAGGPALKKVVSEASAVGRTIGTDRQISVQRLSDWRSGKRVPATFDSVRPVLVVLIRAAQALHGTQPPVAGLYSMKQWLAWWSSARDANATRGGGEQADQVAPAPVTGVRPYRGLEPYRAEDARLFFGRGASLPGLVETVTSAHGHGLVIVTGASGVGKSSLVQAGLVAELAGPGSDAGDRPVVLTPGPRPLQSLGEALPELREAASDPRPEVARRAVRAVAARLESNPLLIVVDQIEELFTQCDDPEERDRFLTLLDLAATTVGAEETPDAAPVVVATMRSDFYEQALSQPVLARALERHSKVLAPLTREDMVEVITQPARMIGLKLEAGLVDLILHDLGVLTSDEGAGTVLPLLSHLLDTMWERRRGGVLTVASYRATGGVRGSVAATAERTWAALDERGKVLARAMLVHLVYVTDTGTDVKIRRTLPQLLAFAGEDTATGRQVVDQFIAARVLVADTESVELIHDAVIDAWPRLKQWIQEDRRYTALRQQIEADAANWEQADRNSSLLYQRGRLDMVAEHDASRVAVEGLGATKVAASLTPTASEFLATSTGNVRRDTWIQRAVMAALVVSTVIALVAVSMAWTAKQRAESERSAAQFRQLIALTDSLRDSDPTTSARLAIEAWQMKPGNDAAYSRLIATESTPVGRVLTGHQGPVYGVAVSHDGSTIASASDDRTVRLWDLTDRTDPRPIGAPLGGAEKYMASVSFSPDGRILAAGSGDGLVFIWDITDRSAPRPLLDGTKVGTRAVHNLRFSPDGRILAVPNDDGTVTMFDTSDPFSGHFGSTVLPAHQGAVRTVSFRGDSAVLATASDDRSIRLWDIAGVGAGFPPVPLPSVLTGFGDVVHSVAFAPDGRTLAASSDDGVIRVFDTTDVRAVGEIGAPIQAHTGGVWTIAFAPDGATLASASWDGTVKTWSLDPASRSLRELRPALTGNGGGVPALALVPDGSAIVTGGQDSTVRVWTLPSTAIHVSGSGLTQPAPSRDGSLVATGGYDSVIRLWRVDGDRRLSLASALALPRPLGGAHVVALAPDGGTMATAPTSGGQVQLWDVHDPAHPRALGGPILTQTRFTWELAFSPDGSTLAIGADDVSVRLWNLADPERPVPWGEPLGGPTNLVRTVAFSPDGRNLVAADADGGMHAWDVRDAASPREVAVPDGGQADGINSISFSPDGTMLATGGDEQSIVLWDRAADGSLTMRGSPLRGHTGTVYSVSFDPDGRHVISGSDDGTVRLWDVADAGSMRNVGGPLTTAGTGRWQVAFLPGSHAALSGDGEGVLRIWELDAPSIIRRICSSTAPLTADRAADFELSGSGEQACAQA</sequence>
<feature type="repeat" description="WD" evidence="3">
    <location>
        <begin position="858"/>
        <end position="891"/>
    </location>
</feature>
<evidence type="ECO:0000256" key="4">
    <source>
        <dbReference type="SAM" id="MobiDB-lite"/>
    </source>
</evidence>
<feature type="repeat" description="WD" evidence="3">
    <location>
        <begin position="953"/>
        <end position="994"/>
    </location>
</feature>
<dbReference type="InterPro" id="IPR020472">
    <property type="entry name" value="WD40_PAC1"/>
</dbReference>
<feature type="repeat" description="WD" evidence="3">
    <location>
        <begin position="1142"/>
        <end position="1165"/>
    </location>
</feature>
<dbReference type="InterPro" id="IPR011047">
    <property type="entry name" value="Quinoprotein_ADH-like_sf"/>
</dbReference>
<dbReference type="Pfam" id="PF00400">
    <property type="entry name" value="WD40"/>
    <property type="match status" value="10"/>
</dbReference>
<evidence type="ECO:0000313" key="7">
    <source>
        <dbReference type="Proteomes" id="UP000305109"/>
    </source>
</evidence>
<organism evidence="6 7">
    <name type="scientific">Rhodococcus oryzae</name>
    <dbReference type="NCBI Taxonomy" id="2571143"/>
    <lineage>
        <taxon>Bacteria</taxon>
        <taxon>Bacillati</taxon>
        <taxon>Actinomycetota</taxon>
        <taxon>Actinomycetes</taxon>
        <taxon>Mycobacteriales</taxon>
        <taxon>Nocardiaceae</taxon>
        <taxon>Rhodococcus</taxon>
    </lineage>
</organism>
<evidence type="ECO:0000259" key="5">
    <source>
        <dbReference type="Pfam" id="PF20703"/>
    </source>
</evidence>
<dbReference type="PROSITE" id="PS00678">
    <property type="entry name" value="WD_REPEATS_1"/>
    <property type="match status" value="6"/>
</dbReference>
<feature type="repeat" description="WD" evidence="3">
    <location>
        <begin position="1178"/>
        <end position="1219"/>
    </location>
</feature>
<evidence type="ECO:0000256" key="3">
    <source>
        <dbReference type="PROSITE-ProRule" id="PRU00221"/>
    </source>
</evidence>
<accession>A0ABY2RIT1</accession>
<evidence type="ECO:0000313" key="6">
    <source>
        <dbReference type="EMBL" id="TJZ76941.1"/>
    </source>
</evidence>
<dbReference type="PROSITE" id="PS50082">
    <property type="entry name" value="WD_REPEATS_2"/>
    <property type="match status" value="11"/>
</dbReference>
<keyword evidence="2" id="KW-0677">Repeat</keyword>
<name>A0ABY2RIT1_9NOCA</name>
<feature type="repeat" description="WD" evidence="3">
    <location>
        <begin position="1000"/>
        <end position="1041"/>
    </location>
</feature>
<dbReference type="CDD" id="cd00200">
    <property type="entry name" value="WD40"/>
    <property type="match status" value="2"/>
</dbReference>
<keyword evidence="1 3" id="KW-0853">WD repeat</keyword>
<dbReference type="PROSITE" id="PS50294">
    <property type="entry name" value="WD_REPEATS_REGION"/>
    <property type="match status" value="10"/>
</dbReference>
<gene>
    <name evidence="6" type="ORF">FCG67_13835</name>
</gene>
<proteinExistence type="predicted"/>
<evidence type="ECO:0000256" key="2">
    <source>
        <dbReference type="ARBA" id="ARBA00022737"/>
    </source>
</evidence>
<dbReference type="PANTHER" id="PTHR19879">
    <property type="entry name" value="TRANSCRIPTION INITIATION FACTOR TFIID"/>
    <property type="match status" value="1"/>
</dbReference>
<dbReference type="InterPro" id="IPR015943">
    <property type="entry name" value="WD40/YVTN_repeat-like_dom_sf"/>
</dbReference>
<comment type="caution">
    <text evidence="6">The sequence shown here is derived from an EMBL/GenBank/DDBJ whole genome shotgun (WGS) entry which is preliminary data.</text>
</comment>
<dbReference type="SMART" id="SM00320">
    <property type="entry name" value="WD40"/>
    <property type="match status" value="14"/>
</dbReference>
<dbReference type="SUPFAM" id="SSF50998">
    <property type="entry name" value="Quinoprotein alcohol dehydrogenase-like"/>
    <property type="match status" value="2"/>
</dbReference>